<feature type="transmembrane region" description="Helical" evidence="9">
    <location>
        <begin position="97"/>
        <end position="118"/>
    </location>
</feature>
<dbReference type="STRING" id="1193518.BN13_20010"/>
<comment type="caution">
    <text evidence="12">The sequence shown here is derived from an EMBL/GenBank/DDBJ whole genome shotgun (WGS) entry which is preliminary data.</text>
</comment>
<name>A0A077MD32_9MICO</name>
<evidence type="ECO:0000256" key="6">
    <source>
        <dbReference type="ARBA" id="ARBA00022692"/>
    </source>
</evidence>
<evidence type="ECO:0000256" key="9">
    <source>
        <dbReference type="RuleBase" id="RU363032"/>
    </source>
</evidence>
<evidence type="ECO:0000256" key="3">
    <source>
        <dbReference type="ARBA" id="ARBA00022448"/>
    </source>
</evidence>
<evidence type="ECO:0000256" key="1">
    <source>
        <dbReference type="ARBA" id="ARBA00004651"/>
    </source>
</evidence>
<dbReference type="AlphaFoldDB" id="A0A077MD32"/>
<keyword evidence="6 9" id="KW-0812">Transmembrane</keyword>
<feature type="transmembrane region" description="Helical" evidence="9">
    <location>
        <begin position="184"/>
        <end position="206"/>
    </location>
</feature>
<dbReference type="GO" id="GO:0015098">
    <property type="term" value="F:molybdate ion transmembrane transporter activity"/>
    <property type="evidence" value="ECO:0007669"/>
    <property type="project" value="UniProtKB-UniRule"/>
</dbReference>
<evidence type="ECO:0000256" key="2">
    <source>
        <dbReference type="ARBA" id="ARBA00007069"/>
    </source>
</evidence>
<protein>
    <recommendedName>
        <fullName evidence="10">Molybdenum transport system permease</fullName>
    </recommendedName>
</protein>
<evidence type="ECO:0000256" key="7">
    <source>
        <dbReference type="ARBA" id="ARBA00022989"/>
    </source>
</evidence>
<comment type="subcellular location">
    <subcellularLocation>
        <location evidence="1 9">Cell membrane</location>
        <topology evidence="1 9">Multi-pass membrane protein</topology>
    </subcellularLocation>
</comment>
<evidence type="ECO:0000256" key="4">
    <source>
        <dbReference type="ARBA" id="ARBA00022475"/>
    </source>
</evidence>
<feature type="transmembrane region" description="Helical" evidence="9">
    <location>
        <begin position="61"/>
        <end position="85"/>
    </location>
</feature>
<dbReference type="EMBL" id="CAJC01000112">
    <property type="protein sequence ID" value="CCI52688.1"/>
    <property type="molecule type" value="Genomic_DNA"/>
</dbReference>
<evidence type="ECO:0000256" key="5">
    <source>
        <dbReference type="ARBA" id="ARBA00022505"/>
    </source>
</evidence>
<dbReference type="InterPro" id="IPR000515">
    <property type="entry name" value="MetI-like"/>
</dbReference>
<dbReference type="PROSITE" id="PS50928">
    <property type="entry name" value="ABC_TM1"/>
    <property type="match status" value="1"/>
</dbReference>
<keyword evidence="5 10" id="KW-0500">Molybdenum</keyword>
<feature type="domain" description="ABC transmembrane type-1" evidence="11">
    <location>
        <begin position="59"/>
        <end position="262"/>
    </location>
</feature>
<feature type="transmembrane region" description="Helical" evidence="9">
    <location>
        <begin position="243"/>
        <end position="262"/>
    </location>
</feature>
<evidence type="ECO:0000313" key="12">
    <source>
        <dbReference type="EMBL" id="CCI52688.1"/>
    </source>
</evidence>
<dbReference type="Gene3D" id="1.10.3720.10">
    <property type="entry name" value="MetI-like"/>
    <property type="match status" value="1"/>
</dbReference>
<dbReference type="PANTHER" id="PTHR30183:SF3">
    <property type="entry name" value="MOLYBDENUM TRANSPORT SYSTEM PERMEASE PROTEIN MODB"/>
    <property type="match status" value="1"/>
</dbReference>
<dbReference type="Pfam" id="PF00528">
    <property type="entry name" value="BPD_transp_1"/>
    <property type="match status" value="1"/>
</dbReference>
<dbReference type="SUPFAM" id="SSF161098">
    <property type="entry name" value="MetI-like"/>
    <property type="match status" value="1"/>
</dbReference>
<reference evidence="12 13" key="1">
    <citation type="journal article" date="2013" name="ISME J.">
        <title>A metabolic model for members of the genus Tetrasphaera involved in enhanced biological phosphorus removal.</title>
        <authorList>
            <person name="Kristiansen R."/>
            <person name="Nguyen H.T.T."/>
            <person name="Saunders A.M."/>
            <person name="Nielsen J.L."/>
            <person name="Wimmer R."/>
            <person name="Le V.Q."/>
            <person name="McIlroy S.J."/>
            <person name="Petrovski S."/>
            <person name="Seviour R.J."/>
            <person name="Calteau A."/>
            <person name="Nielsen K.L."/>
            <person name="Nielsen P.H."/>
        </authorList>
    </citation>
    <scope>NUCLEOTIDE SEQUENCE [LARGE SCALE GENOMIC DNA]</scope>
    <source>
        <strain evidence="12 13">Ben 74</strain>
    </source>
</reference>
<dbReference type="Proteomes" id="UP000035720">
    <property type="component" value="Unassembled WGS sequence"/>
</dbReference>
<evidence type="ECO:0000256" key="10">
    <source>
        <dbReference type="RuleBase" id="RU365097"/>
    </source>
</evidence>
<dbReference type="RefSeq" id="WP_048543516.1">
    <property type="nucleotide sequence ID" value="NZ_HF571038.1"/>
</dbReference>
<keyword evidence="4 10" id="KW-1003">Cell membrane</keyword>
<dbReference type="CDD" id="cd06261">
    <property type="entry name" value="TM_PBP2"/>
    <property type="match status" value="1"/>
</dbReference>
<gene>
    <name evidence="12" type="primary">modB</name>
    <name evidence="12" type="ORF">BN13_20010</name>
</gene>
<evidence type="ECO:0000313" key="13">
    <source>
        <dbReference type="Proteomes" id="UP000035720"/>
    </source>
</evidence>
<accession>A0A077MD32</accession>
<proteinExistence type="inferred from homology"/>
<keyword evidence="8 9" id="KW-0472">Membrane</keyword>
<dbReference type="NCBIfam" id="TIGR02141">
    <property type="entry name" value="modB_ABC"/>
    <property type="match status" value="1"/>
</dbReference>
<comment type="similarity">
    <text evidence="2 10">Belongs to the binding-protein-dependent transport system permease family. CysTW subfamily.</text>
</comment>
<dbReference type="InterPro" id="IPR006469">
    <property type="entry name" value="NifC_ABC_porter"/>
</dbReference>
<dbReference type="GO" id="GO:0005886">
    <property type="term" value="C:plasma membrane"/>
    <property type="evidence" value="ECO:0007669"/>
    <property type="project" value="UniProtKB-SubCell"/>
</dbReference>
<feature type="transmembrane region" description="Helical" evidence="9">
    <location>
        <begin position="21"/>
        <end position="41"/>
    </location>
</feature>
<dbReference type="PANTHER" id="PTHR30183">
    <property type="entry name" value="MOLYBDENUM TRANSPORT SYSTEM PERMEASE PROTEIN MODB"/>
    <property type="match status" value="1"/>
</dbReference>
<dbReference type="NCBIfam" id="TIGR01581">
    <property type="entry name" value="Mo_ABC_porter"/>
    <property type="match status" value="1"/>
</dbReference>
<keyword evidence="13" id="KW-1185">Reference proteome</keyword>
<dbReference type="InterPro" id="IPR011867">
    <property type="entry name" value="ModB_ABC"/>
</dbReference>
<keyword evidence="3 9" id="KW-0813">Transport</keyword>
<organism evidence="12 13">
    <name type="scientific">Nostocoides jenkinsii Ben 74</name>
    <dbReference type="NCBI Taxonomy" id="1193518"/>
    <lineage>
        <taxon>Bacteria</taxon>
        <taxon>Bacillati</taxon>
        <taxon>Actinomycetota</taxon>
        <taxon>Actinomycetes</taxon>
        <taxon>Micrococcales</taxon>
        <taxon>Intrasporangiaceae</taxon>
        <taxon>Nostocoides</taxon>
    </lineage>
</organism>
<sequence>MKERAHGSAATPRPVSWQLGAPAAVGAAFLLLPLLALVTRAPWRSLPEHLSEPAIQTSLRLSLVCATAAAGTAILLGVPLAWVLARSRARGIGLVRALVTVPLVLPPVVGGVALLKAFGRNGLLGRWLDEAFGVTLPFTTTGVIVAETFVAMPFLVLAMEGAFRSIDPGLEEAATTLGASRWFAFTRVSLPSALPGLLAGSLLAWARALGEFGATITFAGNSPGRTTTMPISVYLAMERDPDAAVSLALVLLLTAVIVLVALRGRWLTT</sequence>
<evidence type="ECO:0000259" key="11">
    <source>
        <dbReference type="PROSITE" id="PS50928"/>
    </source>
</evidence>
<dbReference type="InterPro" id="IPR035906">
    <property type="entry name" value="MetI-like_sf"/>
</dbReference>
<dbReference type="OrthoDB" id="9774448at2"/>
<comment type="function">
    <text evidence="10">Part of the binding-protein-dependent transport system for molybdenum; probably responsible for the translocation of the substrate across the membrane.</text>
</comment>
<keyword evidence="7 9" id="KW-1133">Transmembrane helix</keyword>
<feature type="transmembrane region" description="Helical" evidence="9">
    <location>
        <begin position="138"/>
        <end position="163"/>
    </location>
</feature>
<evidence type="ECO:0000256" key="8">
    <source>
        <dbReference type="ARBA" id="ARBA00023136"/>
    </source>
</evidence>